<gene>
    <name evidence="3" type="ORF">AQJ11_31635</name>
</gene>
<sequence length="448" mass="47318">MDSGTASGPVGPDSPEPAGHALTPDEHAEYLRLQRAARVRHRRLRRLGASVLLVLTLVLAPLAVVAVWVHDTVADTDRYVQTVAPLASEPAVQNAVVNRLTDRVVSQVDVQAVTSSLAKVLADSGAPPRVVDAAGELTGPLRSALRSVVHRVVHRVVTSDVFEQAWVAGNRRAQSSVVGMLTGEGQGALRAQGDTVQLDIGVVIDQVQKRLVDAGFKHASAIPRIDRSITLFHTEKLHQAQNAMRLLDILGVWVPVLALVAAVAAVWTAPGHRVMLMVTALGVGAMMVVLLVALVVVRRVYLDSVPPATLPPDAAAAIFDTFVRFLRDSVRTLIVVSLITALAAWLYGPSRAARGVRSAAQKGTTAAGRQLSRAGVRTGPFGQWLAVHRSWTTGVIIGAGALSLVLWNHPTVGAVVLVLVLVVVVLAVTAVLSAATGPVPDRVDRPVP</sequence>
<keyword evidence="2" id="KW-0472">Membrane</keyword>
<reference evidence="3 4" key="1">
    <citation type="submission" date="2015-10" db="EMBL/GenBank/DDBJ databases">
        <title>Draft genome sequence of Streptomyces corchorusii DSM 40340, type strain for the species Streptomyces corchorusii.</title>
        <authorList>
            <person name="Ruckert C."/>
            <person name="Winkler A."/>
            <person name="Kalinowski J."/>
            <person name="Kampfer P."/>
            <person name="Glaeser S."/>
        </authorList>
    </citation>
    <scope>NUCLEOTIDE SEQUENCE [LARGE SCALE GENOMIC DNA]</scope>
    <source>
        <strain evidence="3 4">DSM 40340</strain>
    </source>
</reference>
<evidence type="ECO:0000256" key="2">
    <source>
        <dbReference type="SAM" id="Phobius"/>
    </source>
</evidence>
<protein>
    <recommendedName>
        <fullName evidence="5">Integral membrane protein</fullName>
    </recommendedName>
</protein>
<evidence type="ECO:0000313" key="3">
    <source>
        <dbReference type="EMBL" id="KUN19333.1"/>
    </source>
</evidence>
<dbReference type="Proteomes" id="UP000053398">
    <property type="component" value="Unassembled WGS sequence"/>
</dbReference>
<accession>A0A117QBK8</accession>
<feature type="transmembrane region" description="Helical" evidence="2">
    <location>
        <begin position="390"/>
        <end position="407"/>
    </location>
</feature>
<feature type="transmembrane region" description="Helical" evidence="2">
    <location>
        <begin position="413"/>
        <end position="435"/>
    </location>
</feature>
<feature type="transmembrane region" description="Helical" evidence="2">
    <location>
        <begin position="246"/>
        <end position="267"/>
    </location>
</feature>
<evidence type="ECO:0008006" key="5">
    <source>
        <dbReference type="Google" id="ProtNLM"/>
    </source>
</evidence>
<evidence type="ECO:0000313" key="4">
    <source>
        <dbReference type="Proteomes" id="UP000053398"/>
    </source>
</evidence>
<keyword evidence="2" id="KW-0812">Transmembrane</keyword>
<keyword evidence="2" id="KW-1133">Transmembrane helix</keyword>
<feature type="transmembrane region" description="Helical" evidence="2">
    <location>
        <begin position="330"/>
        <end position="348"/>
    </location>
</feature>
<proteinExistence type="predicted"/>
<keyword evidence="4" id="KW-1185">Reference proteome</keyword>
<comment type="caution">
    <text evidence="3">The sequence shown here is derived from an EMBL/GenBank/DDBJ whole genome shotgun (WGS) entry which is preliminary data.</text>
</comment>
<dbReference type="EMBL" id="LMWP01000038">
    <property type="protein sequence ID" value="KUN19333.1"/>
    <property type="molecule type" value="Genomic_DNA"/>
</dbReference>
<feature type="region of interest" description="Disordered" evidence="1">
    <location>
        <begin position="1"/>
        <end position="22"/>
    </location>
</feature>
<feature type="transmembrane region" description="Helical" evidence="2">
    <location>
        <begin position="47"/>
        <end position="69"/>
    </location>
</feature>
<dbReference type="AlphaFoldDB" id="A0A117QBK8"/>
<dbReference type="RefSeq" id="WP_059265442.1">
    <property type="nucleotide sequence ID" value="NZ_KQ948364.1"/>
</dbReference>
<evidence type="ECO:0000256" key="1">
    <source>
        <dbReference type="SAM" id="MobiDB-lite"/>
    </source>
</evidence>
<name>A0A117QBK8_STRCK</name>
<feature type="transmembrane region" description="Helical" evidence="2">
    <location>
        <begin position="274"/>
        <end position="297"/>
    </location>
</feature>
<organism evidence="3 4">
    <name type="scientific">Streptomyces corchorusii</name>
    <name type="common">Streptomyces chibaensis</name>
    <dbReference type="NCBI Taxonomy" id="1903"/>
    <lineage>
        <taxon>Bacteria</taxon>
        <taxon>Bacillati</taxon>
        <taxon>Actinomycetota</taxon>
        <taxon>Actinomycetes</taxon>
        <taxon>Kitasatosporales</taxon>
        <taxon>Streptomycetaceae</taxon>
        <taxon>Streptomyces</taxon>
    </lineage>
</organism>